<name>A0A1G5E929_9PAST</name>
<evidence type="ECO:0000313" key="3">
    <source>
        <dbReference type="Proteomes" id="UP000199588"/>
    </source>
</evidence>
<dbReference type="EMBL" id="FMUQ01000018">
    <property type="protein sequence ID" value="SCY23476.1"/>
    <property type="molecule type" value="Genomic_DNA"/>
</dbReference>
<organism evidence="2 3">
    <name type="scientific">Basfia succiniciproducens</name>
    <dbReference type="NCBI Taxonomy" id="653940"/>
    <lineage>
        <taxon>Bacteria</taxon>
        <taxon>Pseudomonadati</taxon>
        <taxon>Pseudomonadota</taxon>
        <taxon>Gammaproteobacteria</taxon>
        <taxon>Pasteurellales</taxon>
        <taxon>Pasteurellaceae</taxon>
        <taxon>Basfia</taxon>
    </lineage>
</organism>
<dbReference type="RefSeq" id="WP_090656531.1">
    <property type="nucleotide sequence ID" value="NZ_CP015031.1"/>
</dbReference>
<feature type="transmembrane region" description="Helical" evidence="1">
    <location>
        <begin position="55"/>
        <end position="77"/>
    </location>
</feature>
<keyword evidence="3" id="KW-1185">Reference proteome</keyword>
<keyword evidence="1" id="KW-0472">Membrane</keyword>
<sequence length="173" mass="19385">MYSKCQFGIALTTAIYLFLLLCIYLMGMLAISNIIHISDDSTWKGIITSLNEYSSVMNSIFIGGIGGSVYCLRAIYLNFSVFKKWDNDYLIWYLIRPILSLVIGGISYLFVKAGLVLFSSSEQYELNQLSLLSLSFLCGLNIDKFMKKLESIGEMVWGISPSNMGKTEGTKSE</sequence>
<comment type="caution">
    <text evidence="2">The sequence shown here is derived from an EMBL/GenBank/DDBJ whole genome shotgun (WGS) entry which is preliminary data.</text>
</comment>
<proteinExistence type="predicted"/>
<feature type="transmembrane region" description="Helical" evidence="1">
    <location>
        <begin position="89"/>
        <end position="111"/>
    </location>
</feature>
<dbReference type="Proteomes" id="UP000199588">
    <property type="component" value="Unassembled WGS sequence"/>
</dbReference>
<evidence type="ECO:0000313" key="2">
    <source>
        <dbReference type="EMBL" id="SCY23476.1"/>
    </source>
</evidence>
<evidence type="ECO:0000256" key="1">
    <source>
        <dbReference type="SAM" id="Phobius"/>
    </source>
</evidence>
<keyword evidence="1" id="KW-1133">Transmembrane helix</keyword>
<feature type="transmembrane region" description="Helical" evidence="1">
    <location>
        <begin position="7"/>
        <end position="35"/>
    </location>
</feature>
<keyword evidence="1" id="KW-0812">Transmembrane</keyword>
<protein>
    <submittedName>
        <fullName evidence="2">Uncharacterized protein</fullName>
    </submittedName>
</protein>
<reference evidence="2 3" key="1">
    <citation type="submission" date="2016-10" db="EMBL/GenBank/DDBJ databases">
        <authorList>
            <person name="Varghese N."/>
            <person name="Submissions S."/>
        </authorList>
    </citation>
    <scope>NUCLEOTIDE SEQUENCE [LARGE SCALE GENOMIC DNA]</scope>
    <source>
        <strain evidence="2 3">DSM 22022</strain>
    </source>
</reference>
<accession>A0A1G5E929</accession>
<gene>
    <name evidence="2" type="ORF">SAMN02910354_01949</name>
</gene>